<dbReference type="Gene3D" id="3.40.190.290">
    <property type="match status" value="1"/>
</dbReference>
<protein>
    <submittedName>
        <fullName evidence="6">LysR family transcriptional regulator</fullName>
    </submittedName>
</protein>
<dbReference type="PANTHER" id="PTHR30537">
    <property type="entry name" value="HTH-TYPE TRANSCRIPTIONAL REGULATOR"/>
    <property type="match status" value="1"/>
</dbReference>
<dbReference type="InterPro" id="IPR058163">
    <property type="entry name" value="LysR-type_TF_proteobact-type"/>
</dbReference>
<dbReference type="InterPro" id="IPR000847">
    <property type="entry name" value="LysR_HTH_N"/>
</dbReference>
<reference evidence="6 7" key="1">
    <citation type="submission" date="2018-11" db="EMBL/GenBank/DDBJ databases">
        <title>Gemmobacter sp. nov., YIM 102744-1 draft genome.</title>
        <authorList>
            <person name="Li G."/>
            <person name="Jiang Y."/>
        </authorList>
    </citation>
    <scope>NUCLEOTIDE SEQUENCE [LARGE SCALE GENOMIC DNA]</scope>
    <source>
        <strain evidence="6 7">YIM 102744-1</strain>
    </source>
</reference>
<evidence type="ECO:0000256" key="3">
    <source>
        <dbReference type="ARBA" id="ARBA00023125"/>
    </source>
</evidence>
<dbReference type="Gene3D" id="1.10.10.10">
    <property type="entry name" value="Winged helix-like DNA-binding domain superfamily/Winged helix DNA-binding domain"/>
    <property type="match status" value="1"/>
</dbReference>
<dbReference type="SUPFAM" id="SSF53850">
    <property type="entry name" value="Periplasmic binding protein-like II"/>
    <property type="match status" value="1"/>
</dbReference>
<dbReference type="PANTHER" id="PTHR30537:SF5">
    <property type="entry name" value="HTH-TYPE TRANSCRIPTIONAL ACTIVATOR TTDR-RELATED"/>
    <property type="match status" value="1"/>
</dbReference>
<sequence length="336" mass="36769">MAEQPSAACDEAVCLFRPCPACPDGVNCLNLLLRIGGVAAGRVLETNILQTYVHVVEEGSFAAAARRMGISRSQASKYIADLEQDLGARLLQRSTRSLRMTDLGQRYYDRVRPILDDLRCANEDIREASSKVAGRLRIGVPKIYMMTTLQPVLADFMEEFPDVTLDLVLTEGRSDLHQDGLDAAIVGGRLPDSTLFARRLHTVSAMMVAAPSYLAEAGFPAAPEDLAEMRCLHHTLISESGVWPLLRSGEVIWQRVNAVLQANNWEMLQTAAVSGQGITVLPVSLIADDLASGRLVQVLADHPIEDVVIQLVYADARHATAALKAFLDFMTQRKFA</sequence>
<dbReference type="GO" id="GO:0003700">
    <property type="term" value="F:DNA-binding transcription factor activity"/>
    <property type="evidence" value="ECO:0007669"/>
    <property type="project" value="InterPro"/>
</dbReference>
<keyword evidence="4" id="KW-0804">Transcription</keyword>
<dbReference type="InterPro" id="IPR036390">
    <property type="entry name" value="WH_DNA-bd_sf"/>
</dbReference>
<dbReference type="CDD" id="cd08422">
    <property type="entry name" value="PBP2_CrgA_like"/>
    <property type="match status" value="1"/>
</dbReference>
<organism evidence="6 7">
    <name type="scientific">Falsigemmobacter faecalis</name>
    <dbReference type="NCBI Taxonomy" id="2488730"/>
    <lineage>
        <taxon>Bacteria</taxon>
        <taxon>Pseudomonadati</taxon>
        <taxon>Pseudomonadota</taxon>
        <taxon>Alphaproteobacteria</taxon>
        <taxon>Rhodobacterales</taxon>
        <taxon>Paracoccaceae</taxon>
        <taxon>Falsigemmobacter</taxon>
    </lineage>
</organism>
<comment type="similarity">
    <text evidence="1">Belongs to the LysR transcriptional regulatory family.</text>
</comment>
<dbReference type="PROSITE" id="PS50931">
    <property type="entry name" value="HTH_LYSR"/>
    <property type="match status" value="1"/>
</dbReference>
<dbReference type="InterPro" id="IPR036388">
    <property type="entry name" value="WH-like_DNA-bd_sf"/>
</dbReference>
<evidence type="ECO:0000313" key="6">
    <source>
        <dbReference type="EMBL" id="RRH77238.1"/>
    </source>
</evidence>
<dbReference type="EMBL" id="RRAZ01000004">
    <property type="protein sequence ID" value="RRH77238.1"/>
    <property type="molecule type" value="Genomic_DNA"/>
</dbReference>
<evidence type="ECO:0000256" key="4">
    <source>
        <dbReference type="ARBA" id="ARBA00023163"/>
    </source>
</evidence>
<evidence type="ECO:0000313" key="7">
    <source>
        <dbReference type="Proteomes" id="UP000282125"/>
    </source>
</evidence>
<dbReference type="FunFam" id="1.10.10.10:FF:000001">
    <property type="entry name" value="LysR family transcriptional regulator"/>
    <property type="match status" value="1"/>
</dbReference>
<dbReference type="Proteomes" id="UP000282125">
    <property type="component" value="Unassembled WGS sequence"/>
</dbReference>
<evidence type="ECO:0000256" key="1">
    <source>
        <dbReference type="ARBA" id="ARBA00009437"/>
    </source>
</evidence>
<evidence type="ECO:0000256" key="2">
    <source>
        <dbReference type="ARBA" id="ARBA00023015"/>
    </source>
</evidence>
<keyword evidence="2" id="KW-0805">Transcription regulation</keyword>
<keyword evidence="7" id="KW-1185">Reference proteome</keyword>
<comment type="caution">
    <text evidence="6">The sequence shown here is derived from an EMBL/GenBank/DDBJ whole genome shotgun (WGS) entry which is preliminary data.</text>
</comment>
<name>A0A3P3DWY3_9RHOB</name>
<dbReference type="GO" id="GO:0003677">
    <property type="term" value="F:DNA binding"/>
    <property type="evidence" value="ECO:0007669"/>
    <property type="project" value="UniProtKB-KW"/>
</dbReference>
<dbReference type="SUPFAM" id="SSF46785">
    <property type="entry name" value="Winged helix' DNA-binding domain"/>
    <property type="match status" value="1"/>
</dbReference>
<dbReference type="InterPro" id="IPR005119">
    <property type="entry name" value="LysR_subst-bd"/>
</dbReference>
<dbReference type="AlphaFoldDB" id="A0A3P3DWY3"/>
<proteinExistence type="inferred from homology"/>
<evidence type="ECO:0000259" key="5">
    <source>
        <dbReference type="PROSITE" id="PS50931"/>
    </source>
</evidence>
<accession>A0A3P3DWY3</accession>
<dbReference type="Pfam" id="PF03466">
    <property type="entry name" value="LysR_substrate"/>
    <property type="match status" value="1"/>
</dbReference>
<keyword evidence="3" id="KW-0238">DNA-binding</keyword>
<feature type="domain" description="HTH lysR-type" evidence="5">
    <location>
        <begin position="44"/>
        <end position="101"/>
    </location>
</feature>
<dbReference type="Pfam" id="PF00126">
    <property type="entry name" value="HTH_1"/>
    <property type="match status" value="1"/>
</dbReference>
<gene>
    <name evidence="6" type="ORF">EG244_03285</name>
</gene>